<evidence type="ECO:0000256" key="3">
    <source>
        <dbReference type="ARBA" id="ARBA00022692"/>
    </source>
</evidence>
<evidence type="ECO:0000256" key="5">
    <source>
        <dbReference type="ARBA" id="ARBA00023136"/>
    </source>
</evidence>
<feature type="transmembrane region" description="Helical" evidence="6">
    <location>
        <begin position="74"/>
        <end position="96"/>
    </location>
</feature>
<evidence type="ECO:0000313" key="9">
    <source>
        <dbReference type="Proteomes" id="UP000612362"/>
    </source>
</evidence>
<feature type="transmembrane region" description="Helical" evidence="6">
    <location>
        <begin position="193"/>
        <end position="213"/>
    </location>
</feature>
<evidence type="ECO:0000313" key="8">
    <source>
        <dbReference type="EMBL" id="GHO43029.1"/>
    </source>
</evidence>
<sequence>MSSKHTTRRDFFFIICASISWGTVGIANQLLYGYSTTNALSLSFWRLALATPLFFLAGGIVLRRQLLHIKERDLGMMILMGCLLALSQAFYVGAIANAGVSVSTLIAICAAPVIIVLLSVLITRERLTPLTLIALLAALGGTGLLMMTRHHGSGTVSLSGIVFAFLSACGYAGFVFCGRLLTGSYHPLQISTISFGAGTLLLLVCASSTNLVVTYPVEGWMLLLYLGCIPTALGYGLFQAGIRSLSATVASILTMCEPLTAAILAWFLFHEELDPLGLLGAILLLGAMAIIMLIPRKYIG</sequence>
<keyword evidence="4 6" id="KW-1133">Transmembrane helix</keyword>
<dbReference type="InterPro" id="IPR000620">
    <property type="entry name" value="EamA_dom"/>
</dbReference>
<dbReference type="PANTHER" id="PTHR32322:SF2">
    <property type="entry name" value="EAMA DOMAIN-CONTAINING PROTEIN"/>
    <property type="match status" value="1"/>
</dbReference>
<evidence type="ECO:0000259" key="7">
    <source>
        <dbReference type="Pfam" id="PF00892"/>
    </source>
</evidence>
<dbReference type="GO" id="GO:0016020">
    <property type="term" value="C:membrane"/>
    <property type="evidence" value="ECO:0007669"/>
    <property type="project" value="UniProtKB-SubCell"/>
</dbReference>
<evidence type="ECO:0000256" key="2">
    <source>
        <dbReference type="ARBA" id="ARBA00007362"/>
    </source>
</evidence>
<feature type="transmembrane region" description="Helical" evidence="6">
    <location>
        <begin position="219"/>
        <end position="238"/>
    </location>
</feature>
<dbReference type="AlphaFoldDB" id="A0A8J3I173"/>
<feature type="transmembrane region" description="Helical" evidence="6">
    <location>
        <begin position="12"/>
        <end position="32"/>
    </location>
</feature>
<feature type="transmembrane region" description="Helical" evidence="6">
    <location>
        <begin position="44"/>
        <end position="62"/>
    </location>
</feature>
<feature type="transmembrane region" description="Helical" evidence="6">
    <location>
        <begin position="130"/>
        <end position="148"/>
    </location>
</feature>
<dbReference type="RefSeq" id="WP_220192522.1">
    <property type="nucleotide sequence ID" value="NZ_BNJF01000001.1"/>
</dbReference>
<comment type="subcellular location">
    <subcellularLocation>
        <location evidence="1">Membrane</location>
        <topology evidence="1">Multi-pass membrane protein</topology>
    </subcellularLocation>
</comment>
<feature type="domain" description="EamA" evidence="7">
    <location>
        <begin position="159"/>
        <end position="292"/>
    </location>
</feature>
<gene>
    <name evidence="8" type="ORF">KSX_11920</name>
</gene>
<dbReference type="InterPro" id="IPR037185">
    <property type="entry name" value="EmrE-like"/>
</dbReference>
<evidence type="ECO:0000256" key="6">
    <source>
        <dbReference type="SAM" id="Phobius"/>
    </source>
</evidence>
<keyword evidence="5 6" id="KW-0472">Membrane</keyword>
<feature type="domain" description="EamA" evidence="7">
    <location>
        <begin position="12"/>
        <end position="146"/>
    </location>
</feature>
<reference evidence="8" key="1">
    <citation type="submission" date="2020-10" db="EMBL/GenBank/DDBJ databases">
        <title>Taxonomic study of unclassified bacteria belonging to the class Ktedonobacteria.</title>
        <authorList>
            <person name="Yabe S."/>
            <person name="Wang C.M."/>
            <person name="Zheng Y."/>
            <person name="Sakai Y."/>
            <person name="Cavaletti L."/>
            <person name="Monciardini P."/>
            <person name="Donadio S."/>
        </authorList>
    </citation>
    <scope>NUCLEOTIDE SEQUENCE</scope>
    <source>
        <strain evidence="8">SOSP1-1</strain>
    </source>
</reference>
<dbReference type="InterPro" id="IPR050638">
    <property type="entry name" value="AA-Vitamin_Transporters"/>
</dbReference>
<accession>A0A8J3I173</accession>
<keyword evidence="9" id="KW-1185">Reference proteome</keyword>
<evidence type="ECO:0000256" key="1">
    <source>
        <dbReference type="ARBA" id="ARBA00004141"/>
    </source>
</evidence>
<feature type="transmembrane region" description="Helical" evidence="6">
    <location>
        <begin position="245"/>
        <end position="269"/>
    </location>
</feature>
<feature type="transmembrane region" description="Helical" evidence="6">
    <location>
        <begin position="102"/>
        <end position="123"/>
    </location>
</feature>
<name>A0A8J3I173_9CHLR</name>
<comment type="caution">
    <text evidence="8">The sequence shown here is derived from an EMBL/GenBank/DDBJ whole genome shotgun (WGS) entry which is preliminary data.</text>
</comment>
<dbReference type="PANTHER" id="PTHR32322">
    <property type="entry name" value="INNER MEMBRANE TRANSPORTER"/>
    <property type="match status" value="1"/>
</dbReference>
<dbReference type="EMBL" id="BNJF01000001">
    <property type="protein sequence ID" value="GHO43029.1"/>
    <property type="molecule type" value="Genomic_DNA"/>
</dbReference>
<comment type="similarity">
    <text evidence="2">Belongs to the EamA transporter family.</text>
</comment>
<feature type="transmembrane region" description="Helical" evidence="6">
    <location>
        <begin position="160"/>
        <end position="181"/>
    </location>
</feature>
<organism evidence="8 9">
    <name type="scientific">Ktedonospora formicarum</name>
    <dbReference type="NCBI Taxonomy" id="2778364"/>
    <lineage>
        <taxon>Bacteria</taxon>
        <taxon>Bacillati</taxon>
        <taxon>Chloroflexota</taxon>
        <taxon>Ktedonobacteria</taxon>
        <taxon>Ktedonobacterales</taxon>
        <taxon>Ktedonobacteraceae</taxon>
        <taxon>Ktedonospora</taxon>
    </lineage>
</organism>
<dbReference type="Pfam" id="PF00892">
    <property type="entry name" value="EamA"/>
    <property type="match status" value="2"/>
</dbReference>
<dbReference type="Proteomes" id="UP000612362">
    <property type="component" value="Unassembled WGS sequence"/>
</dbReference>
<feature type="transmembrane region" description="Helical" evidence="6">
    <location>
        <begin position="275"/>
        <end position="294"/>
    </location>
</feature>
<evidence type="ECO:0000256" key="4">
    <source>
        <dbReference type="ARBA" id="ARBA00022989"/>
    </source>
</evidence>
<protein>
    <submittedName>
        <fullName evidence="8">Membrane protein</fullName>
    </submittedName>
</protein>
<proteinExistence type="inferred from homology"/>
<dbReference type="SUPFAM" id="SSF103481">
    <property type="entry name" value="Multidrug resistance efflux transporter EmrE"/>
    <property type="match status" value="2"/>
</dbReference>
<keyword evidence="3 6" id="KW-0812">Transmembrane</keyword>